<evidence type="ECO:0000259" key="11">
    <source>
        <dbReference type="Pfam" id="PF02320"/>
    </source>
</evidence>
<keyword evidence="13" id="KW-1185">Reference proteome</keyword>
<dbReference type="Proteomes" id="UP000013827">
    <property type="component" value="Unassembled WGS sequence"/>
</dbReference>
<evidence type="ECO:0000256" key="10">
    <source>
        <dbReference type="SAM" id="MobiDB-lite"/>
    </source>
</evidence>
<keyword evidence="3" id="KW-0813">Transport</keyword>
<dbReference type="InterPro" id="IPR036811">
    <property type="entry name" value="Ubol_cytC_Rdtase_hinge_dom_sf"/>
</dbReference>
<dbReference type="PANTHER" id="PTHR15336">
    <property type="entry name" value="UBIQUINOL-CYTOCHROME C REDUCTASE COMPLEX 7.8 KDA PROTEIN"/>
    <property type="match status" value="1"/>
</dbReference>
<feature type="region of interest" description="Disordered" evidence="10">
    <location>
        <begin position="1"/>
        <end position="39"/>
    </location>
</feature>
<evidence type="ECO:0000256" key="8">
    <source>
        <dbReference type="ARBA" id="ARBA00023136"/>
    </source>
</evidence>
<dbReference type="RefSeq" id="XP_005773048.1">
    <property type="nucleotide sequence ID" value="XM_005772991.1"/>
</dbReference>
<evidence type="ECO:0000256" key="4">
    <source>
        <dbReference type="ARBA" id="ARBA00022660"/>
    </source>
</evidence>
<dbReference type="HOGENOM" id="CLU_2214952_0_0_1"/>
<dbReference type="PaxDb" id="2903-EOD20619"/>
<evidence type="ECO:0000256" key="2">
    <source>
        <dbReference type="ARBA" id="ARBA00006498"/>
    </source>
</evidence>
<evidence type="ECO:0000256" key="9">
    <source>
        <dbReference type="ARBA" id="ARBA00023157"/>
    </source>
</evidence>
<dbReference type="AlphaFoldDB" id="A0A0D3JAT4"/>
<dbReference type="EnsemblProtists" id="EOD20619">
    <property type="protein sequence ID" value="EOD20619"/>
    <property type="gene ID" value="EMIHUDRAFT_208577"/>
</dbReference>
<evidence type="ECO:0000313" key="13">
    <source>
        <dbReference type="Proteomes" id="UP000013827"/>
    </source>
</evidence>
<dbReference type="STRING" id="2903.R1EIC8"/>
<comment type="subcellular location">
    <subcellularLocation>
        <location evidence="1">Mitochondrion inner membrane</location>
        <topology evidence="1">Peripheral membrane protein</topology>
        <orientation evidence="1">Intermembrane side</orientation>
    </subcellularLocation>
</comment>
<sequence>MKSLATKAPAVSASRRKRRCHPEVKNKAFKQAKEEAEEDAEPRYGGVFKAKELPAECHSRCVKPWKEYEKCEARIEKAGEGNCASWYSDYVHCVDTCGAKVLFATLR</sequence>
<feature type="compositionally biased region" description="Basic and acidic residues" evidence="10">
    <location>
        <begin position="21"/>
        <end position="34"/>
    </location>
</feature>
<evidence type="ECO:0000256" key="5">
    <source>
        <dbReference type="ARBA" id="ARBA00022792"/>
    </source>
</evidence>
<name>A0A0D3JAT4_EMIH1</name>
<dbReference type="SUPFAM" id="SSF81531">
    <property type="entry name" value="Non-heme 11 kDa protein of cytochrome bc1 complex (Ubiquinol-cytochrome c reductase)"/>
    <property type="match status" value="1"/>
</dbReference>
<evidence type="ECO:0000256" key="3">
    <source>
        <dbReference type="ARBA" id="ARBA00022448"/>
    </source>
</evidence>
<dbReference type="GO" id="GO:0006122">
    <property type="term" value="P:mitochondrial electron transport, ubiquinol to cytochrome c"/>
    <property type="evidence" value="ECO:0007669"/>
    <property type="project" value="InterPro"/>
</dbReference>
<proteinExistence type="inferred from homology"/>
<keyword evidence="9" id="KW-1015">Disulfide bond</keyword>
<dbReference type="Gene3D" id="1.10.287.20">
    <property type="entry name" value="Ubiquinol-cytochrome C reductase hinge domain"/>
    <property type="match status" value="1"/>
</dbReference>
<dbReference type="Pfam" id="PF02320">
    <property type="entry name" value="UCR_hinge"/>
    <property type="match status" value="1"/>
</dbReference>
<dbReference type="InterPro" id="IPR023184">
    <property type="entry name" value="Ubol_cytC_Rdtase_hinge_dom"/>
</dbReference>
<reference evidence="12" key="2">
    <citation type="submission" date="2024-10" db="UniProtKB">
        <authorList>
            <consortium name="EnsemblProtists"/>
        </authorList>
    </citation>
    <scope>IDENTIFICATION</scope>
</reference>
<keyword evidence="5" id="KW-0999">Mitochondrion inner membrane</keyword>
<protein>
    <recommendedName>
        <fullName evidence="11">Ubiquinol-cytochrome C reductase hinge domain-containing protein</fullName>
    </recommendedName>
</protein>
<keyword evidence="6" id="KW-0249">Electron transport</keyword>
<dbReference type="KEGG" id="ehx:EMIHUDRAFT_208577"/>
<organism evidence="12 13">
    <name type="scientific">Emiliania huxleyi (strain CCMP1516)</name>
    <dbReference type="NCBI Taxonomy" id="280463"/>
    <lineage>
        <taxon>Eukaryota</taxon>
        <taxon>Haptista</taxon>
        <taxon>Haptophyta</taxon>
        <taxon>Prymnesiophyceae</taxon>
        <taxon>Isochrysidales</taxon>
        <taxon>Noelaerhabdaceae</taxon>
        <taxon>Emiliania</taxon>
    </lineage>
</organism>
<dbReference type="GeneID" id="17266166"/>
<evidence type="ECO:0000256" key="6">
    <source>
        <dbReference type="ARBA" id="ARBA00022982"/>
    </source>
</evidence>
<feature type="domain" description="Ubiquinol-cytochrome C reductase hinge" evidence="11">
    <location>
        <begin position="51"/>
        <end position="107"/>
    </location>
</feature>
<evidence type="ECO:0000313" key="12">
    <source>
        <dbReference type="EnsemblProtists" id="EOD20619"/>
    </source>
</evidence>
<keyword evidence="4" id="KW-0679">Respiratory chain</keyword>
<dbReference type="PANTHER" id="PTHR15336:SF0">
    <property type="entry name" value="CYTOCHROME B-C1 COMPLEX SUBUNIT 6, MITOCHONDRIAL"/>
    <property type="match status" value="1"/>
</dbReference>
<dbReference type="InterPro" id="IPR003422">
    <property type="entry name" value="Cyt_b-c1_6"/>
</dbReference>
<comment type="similarity">
    <text evidence="2">Belongs to the UQCRH/QCR6 family.</text>
</comment>
<evidence type="ECO:0000256" key="1">
    <source>
        <dbReference type="ARBA" id="ARBA00004137"/>
    </source>
</evidence>
<reference evidence="13" key="1">
    <citation type="journal article" date="2013" name="Nature">
        <title>Pan genome of the phytoplankton Emiliania underpins its global distribution.</title>
        <authorList>
            <person name="Read B.A."/>
            <person name="Kegel J."/>
            <person name="Klute M.J."/>
            <person name="Kuo A."/>
            <person name="Lefebvre S.C."/>
            <person name="Maumus F."/>
            <person name="Mayer C."/>
            <person name="Miller J."/>
            <person name="Monier A."/>
            <person name="Salamov A."/>
            <person name="Young J."/>
            <person name="Aguilar M."/>
            <person name="Claverie J.M."/>
            <person name="Frickenhaus S."/>
            <person name="Gonzalez K."/>
            <person name="Herman E.K."/>
            <person name="Lin Y.C."/>
            <person name="Napier J."/>
            <person name="Ogata H."/>
            <person name="Sarno A.F."/>
            <person name="Shmutz J."/>
            <person name="Schroeder D."/>
            <person name="de Vargas C."/>
            <person name="Verret F."/>
            <person name="von Dassow P."/>
            <person name="Valentin K."/>
            <person name="Van de Peer Y."/>
            <person name="Wheeler G."/>
            <person name="Dacks J.B."/>
            <person name="Delwiche C.F."/>
            <person name="Dyhrman S.T."/>
            <person name="Glockner G."/>
            <person name="John U."/>
            <person name="Richards T."/>
            <person name="Worden A.Z."/>
            <person name="Zhang X."/>
            <person name="Grigoriev I.V."/>
            <person name="Allen A.E."/>
            <person name="Bidle K."/>
            <person name="Borodovsky M."/>
            <person name="Bowler C."/>
            <person name="Brownlee C."/>
            <person name="Cock J.M."/>
            <person name="Elias M."/>
            <person name="Gladyshev V.N."/>
            <person name="Groth M."/>
            <person name="Guda C."/>
            <person name="Hadaegh A."/>
            <person name="Iglesias-Rodriguez M.D."/>
            <person name="Jenkins J."/>
            <person name="Jones B.M."/>
            <person name="Lawson T."/>
            <person name="Leese F."/>
            <person name="Lindquist E."/>
            <person name="Lobanov A."/>
            <person name="Lomsadze A."/>
            <person name="Malik S.B."/>
            <person name="Marsh M.E."/>
            <person name="Mackinder L."/>
            <person name="Mock T."/>
            <person name="Mueller-Roeber B."/>
            <person name="Pagarete A."/>
            <person name="Parker M."/>
            <person name="Probert I."/>
            <person name="Quesneville H."/>
            <person name="Raines C."/>
            <person name="Rensing S.A."/>
            <person name="Riano-Pachon D.M."/>
            <person name="Richier S."/>
            <person name="Rokitta S."/>
            <person name="Shiraiwa Y."/>
            <person name="Soanes D.M."/>
            <person name="van der Giezen M."/>
            <person name="Wahlund T.M."/>
            <person name="Williams B."/>
            <person name="Wilson W."/>
            <person name="Wolfe G."/>
            <person name="Wurch L.L."/>
        </authorList>
    </citation>
    <scope>NUCLEOTIDE SEQUENCE</scope>
</reference>
<evidence type="ECO:0000256" key="7">
    <source>
        <dbReference type="ARBA" id="ARBA00023128"/>
    </source>
</evidence>
<keyword evidence="7" id="KW-0496">Mitochondrion</keyword>
<dbReference type="GO" id="GO:0005743">
    <property type="term" value="C:mitochondrial inner membrane"/>
    <property type="evidence" value="ECO:0007669"/>
    <property type="project" value="UniProtKB-SubCell"/>
</dbReference>
<keyword evidence="8" id="KW-0472">Membrane</keyword>
<accession>A0A0D3JAT4</accession>
<dbReference type="FunFam" id="1.10.287.20:FF:000001">
    <property type="entry name" value="Cytochrome b-c1 complex subunit 6"/>
    <property type="match status" value="1"/>
</dbReference>